<sequence>MLSQNWQPGSIVPVIWGVSIRVISTVRLSDILRMINYELSQLQDNPEWLDVLRAYSESTPDEQGRLTRVHDIEGIAEEHLPRIHGKLIAFGFLDFELADRHEGVFYQLTSLGRQGLIRLRDTGADTVDETTADEIVAENDAESDEAEAEATTTLLEEPVTTDESARESEAA</sequence>
<dbReference type="Proteomes" id="UP000319383">
    <property type="component" value="Chromosome"/>
</dbReference>
<reference evidence="2 3" key="1">
    <citation type="submission" date="2019-02" db="EMBL/GenBank/DDBJ databases">
        <title>Deep-cultivation of Planctomycetes and their phenomic and genomic characterization uncovers novel biology.</title>
        <authorList>
            <person name="Wiegand S."/>
            <person name="Jogler M."/>
            <person name="Boedeker C."/>
            <person name="Pinto D."/>
            <person name="Vollmers J."/>
            <person name="Rivas-Marin E."/>
            <person name="Kohn T."/>
            <person name="Peeters S.H."/>
            <person name="Heuer A."/>
            <person name="Rast P."/>
            <person name="Oberbeckmann S."/>
            <person name="Bunk B."/>
            <person name="Jeske O."/>
            <person name="Meyerdierks A."/>
            <person name="Storesund J.E."/>
            <person name="Kallscheuer N."/>
            <person name="Luecker S."/>
            <person name="Lage O.M."/>
            <person name="Pohl T."/>
            <person name="Merkel B.J."/>
            <person name="Hornburger P."/>
            <person name="Mueller R.-W."/>
            <person name="Bruemmer F."/>
            <person name="Labrenz M."/>
            <person name="Spormann A.M."/>
            <person name="Op den Camp H."/>
            <person name="Overmann J."/>
            <person name="Amann R."/>
            <person name="Jetten M.S.M."/>
            <person name="Mascher T."/>
            <person name="Medema M.H."/>
            <person name="Devos D.P."/>
            <person name="Kaster A.-K."/>
            <person name="Ovreas L."/>
            <person name="Rohde M."/>
            <person name="Galperin M.Y."/>
            <person name="Jogler C."/>
        </authorList>
    </citation>
    <scope>NUCLEOTIDE SEQUENCE [LARGE SCALE GENOMIC DNA]</scope>
    <source>
        <strain evidence="2 3">Mal52</strain>
    </source>
</reference>
<feature type="compositionally biased region" description="Acidic residues" evidence="1">
    <location>
        <begin position="133"/>
        <end position="148"/>
    </location>
</feature>
<keyword evidence="3" id="KW-1185">Reference proteome</keyword>
<evidence type="ECO:0000313" key="3">
    <source>
        <dbReference type="Proteomes" id="UP000319383"/>
    </source>
</evidence>
<dbReference type="KEGG" id="sdyn:Mal52_49830"/>
<proteinExistence type="predicted"/>
<protein>
    <submittedName>
        <fullName evidence="2">Uncharacterized protein</fullName>
    </submittedName>
</protein>
<name>A0A517ZVF0_9PLAN</name>
<evidence type="ECO:0000313" key="2">
    <source>
        <dbReference type="EMBL" id="QDU46462.1"/>
    </source>
</evidence>
<dbReference type="AlphaFoldDB" id="A0A517ZVF0"/>
<organism evidence="2 3">
    <name type="scientific">Symmachiella dynata</name>
    <dbReference type="NCBI Taxonomy" id="2527995"/>
    <lineage>
        <taxon>Bacteria</taxon>
        <taxon>Pseudomonadati</taxon>
        <taxon>Planctomycetota</taxon>
        <taxon>Planctomycetia</taxon>
        <taxon>Planctomycetales</taxon>
        <taxon>Planctomycetaceae</taxon>
        <taxon>Symmachiella</taxon>
    </lineage>
</organism>
<evidence type="ECO:0000256" key="1">
    <source>
        <dbReference type="SAM" id="MobiDB-lite"/>
    </source>
</evidence>
<accession>A0A517ZVF0</accession>
<feature type="compositionally biased region" description="Low complexity" evidence="1">
    <location>
        <begin position="149"/>
        <end position="162"/>
    </location>
</feature>
<feature type="region of interest" description="Disordered" evidence="1">
    <location>
        <begin position="133"/>
        <end position="171"/>
    </location>
</feature>
<gene>
    <name evidence="2" type="ORF">Mal52_49830</name>
</gene>
<dbReference type="EMBL" id="CP036276">
    <property type="protein sequence ID" value="QDU46462.1"/>
    <property type="molecule type" value="Genomic_DNA"/>
</dbReference>